<dbReference type="EMBL" id="RWIC01000510">
    <property type="protein sequence ID" value="TKC42900.1"/>
    <property type="molecule type" value="Genomic_DNA"/>
</dbReference>
<dbReference type="FunFam" id="3.30.70.660:FF:000006">
    <property type="entry name" value="tRNA pseudouridine synthase"/>
    <property type="match status" value="1"/>
</dbReference>
<dbReference type="AlphaFoldDB" id="A0A4V5P9S0"/>
<evidence type="ECO:0000256" key="6">
    <source>
        <dbReference type="ARBA" id="ARBA00078635"/>
    </source>
</evidence>
<evidence type="ECO:0000256" key="2">
    <source>
        <dbReference type="ARBA" id="ARBA00022694"/>
    </source>
</evidence>
<dbReference type="Proteomes" id="UP000308365">
    <property type="component" value="Unassembled WGS sequence"/>
</dbReference>
<dbReference type="InterPro" id="IPR020103">
    <property type="entry name" value="PsdUridine_synth_cat_dom_sf"/>
</dbReference>
<dbReference type="PANTHER" id="PTHR11142">
    <property type="entry name" value="PSEUDOURIDYLATE SYNTHASE"/>
    <property type="match status" value="1"/>
</dbReference>
<dbReference type="HAMAP" id="MF_00171">
    <property type="entry name" value="TruA"/>
    <property type="match status" value="1"/>
</dbReference>
<dbReference type="InterPro" id="IPR020094">
    <property type="entry name" value="TruA/RsuA/RluB/E/F_N"/>
</dbReference>
<organism evidence="10 11">
    <name type="scientific">Monodon monoceros</name>
    <name type="common">Narwhal</name>
    <name type="synonym">Ceratodon monodon</name>
    <dbReference type="NCBI Taxonomy" id="40151"/>
    <lineage>
        <taxon>Eukaryota</taxon>
        <taxon>Metazoa</taxon>
        <taxon>Chordata</taxon>
        <taxon>Craniata</taxon>
        <taxon>Vertebrata</taxon>
        <taxon>Euteleostomi</taxon>
        <taxon>Mammalia</taxon>
        <taxon>Eutheria</taxon>
        <taxon>Laurasiatheria</taxon>
        <taxon>Artiodactyla</taxon>
        <taxon>Whippomorpha</taxon>
        <taxon>Cetacea</taxon>
        <taxon>Odontoceti</taxon>
        <taxon>Monodontidae</taxon>
        <taxon>Monodon</taxon>
    </lineage>
</organism>
<evidence type="ECO:0000256" key="5">
    <source>
        <dbReference type="ARBA" id="ARBA00072027"/>
    </source>
</evidence>
<dbReference type="CDD" id="cd02570">
    <property type="entry name" value="PseudoU_synth_EcTruA"/>
    <property type="match status" value="1"/>
</dbReference>
<dbReference type="GO" id="GO:0003723">
    <property type="term" value="F:RNA binding"/>
    <property type="evidence" value="ECO:0007669"/>
    <property type="project" value="InterPro"/>
</dbReference>
<evidence type="ECO:0000256" key="1">
    <source>
        <dbReference type="ARBA" id="ARBA00009375"/>
    </source>
</evidence>
<dbReference type="SUPFAM" id="SSF55120">
    <property type="entry name" value="Pseudouridine synthase"/>
    <property type="match status" value="1"/>
</dbReference>
<feature type="domain" description="Pseudouridine synthase I TruA alpha/beta" evidence="9">
    <location>
        <begin position="313"/>
        <end position="431"/>
    </location>
</feature>
<evidence type="ECO:0000256" key="7">
    <source>
        <dbReference type="ARBA" id="ARBA00079774"/>
    </source>
</evidence>
<reference evidence="11" key="1">
    <citation type="journal article" date="2019" name="IScience">
        <title>Narwhal Genome Reveals Long-Term Low Genetic Diversity despite Current Large Abundance Size.</title>
        <authorList>
            <person name="Westbury M.V."/>
            <person name="Petersen B."/>
            <person name="Garde E."/>
            <person name="Heide-Jorgensen M.P."/>
            <person name="Lorenzen E.D."/>
        </authorList>
    </citation>
    <scope>NUCLEOTIDE SEQUENCE [LARGE SCALE GENOMIC DNA]</scope>
</reference>
<sequence length="622" mass="66944">DFLNSLDAGEEGEASSPTRAMTQRLKPHPGEGAPKTRGWPPGSPGYILSGTDKGTPEKPQKPSHLSPTKTHPVQLLPPPARAARCHRRGASLKSAPRARCPLSPPGSVAKRPDVPPRSSGQAVGSSACRSAGFGSAWPSACPNAGSGLAMGAGSVRARYLVYFQYLGTDFNGVAAVRGAQHAIGVQNYLEEAAERLNSVVPVKFTISSRTDAGVHALSNAAHLDVQRRSGRPPFSPEVLTQALNTHLRHPAIRVLQAFRVPSHFHARHAATSRTYLYRLATGCHRPDQLPVFERNRCWALRADCLDVAAMREAAQHLLGTHDFRAFQSAGSPATSPVRTLRRASVSPDPASSPFVLPEESRRLRFWSLEFESQSFLYRQVRRMTSVLVAVGLGALMPAQVKMILESQDPLGRHQSRVAPAHGLFLKAVLYEGFGKRRHGAVPACTPLTDGPLPRLSPCRGRGSQWQCCPSSWDSSLWPRGKPEPSSPSPSLAPWGGRMRERSRRQQRVERGLNSGAKAGGSAVLLKALAWPLQRLSRPQDDLGSVHRSCLYVPSESTTQRSQVTPDTQQGQGSRSTLGPAAGCCPALYTTLHHTGTTAGPTPVNLDLPQVPACPGWAARNGV</sequence>
<dbReference type="InterPro" id="IPR020097">
    <property type="entry name" value="PsdUridine_synth_TruA_a/b_dom"/>
</dbReference>
<dbReference type="Gene3D" id="3.30.70.660">
    <property type="entry name" value="Pseudouridine synthase I, catalytic domain, C-terminal subdomain"/>
    <property type="match status" value="1"/>
</dbReference>
<name>A0A4V5P9S0_MONMO</name>
<dbReference type="Gene3D" id="3.30.70.580">
    <property type="entry name" value="Pseudouridine synthase I, catalytic domain, N-terminal subdomain"/>
    <property type="match status" value="1"/>
</dbReference>
<dbReference type="GO" id="GO:0009982">
    <property type="term" value="F:pseudouridine synthase activity"/>
    <property type="evidence" value="ECO:0007669"/>
    <property type="project" value="InterPro"/>
</dbReference>
<proteinExistence type="inferred from homology"/>
<dbReference type="FunFam" id="3.30.70.580:FF:000011">
    <property type="entry name" value="tRNA pseudouridine synthase"/>
    <property type="match status" value="1"/>
</dbReference>
<comment type="catalytic activity">
    <reaction evidence="4">
        <text>a uridine in tRNA = a pseudouridine in tRNA</text>
        <dbReference type="Rhea" id="RHEA:54572"/>
        <dbReference type="Rhea" id="RHEA-COMP:13339"/>
        <dbReference type="Rhea" id="RHEA-COMP:13934"/>
        <dbReference type="ChEBI" id="CHEBI:65314"/>
        <dbReference type="ChEBI" id="CHEBI:65315"/>
    </reaction>
</comment>
<dbReference type="PANTHER" id="PTHR11142:SF0">
    <property type="entry name" value="TRNA PSEUDOURIDINE SYNTHASE-LIKE 1"/>
    <property type="match status" value="1"/>
</dbReference>
<evidence type="ECO:0000256" key="3">
    <source>
        <dbReference type="ARBA" id="ARBA00023235"/>
    </source>
</evidence>
<accession>A0A4V5P9S0</accession>
<evidence type="ECO:0000256" key="8">
    <source>
        <dbReference type="SAM" id="MobiDB-lite"/>
    </source>
</evidence>
<evidence type="ECO:0000256" key="4">
    <source>
        <dbReference type="ARBA" id="ARBA00036943"/>
    </source>
</evidence>
<gene>
    <name evidence="10" type="ORF">EI555_019426</name>
</gene>
<keyword evidence="3" id="KW-0413">Isomerase</keyword>
<keyword evidence="2" id="KW-0819">tRNA processing</keyword>
<evidence type="ECO:0000313" key="10">
    <source>
        <dbReference type="EMBL" id="TKC42900.1"/>
    </source>
</evidence>
<feature type="region of interest" description="Disordered" evidence="8">
    <location>
        <begin position="1"/>
        <end position="125"/>
    </location>
</feature>
<comment type="caution">
    <text evidence="10">The sequence shown here is derived from an EMBL/GenBank/DDBJ whole genome shotgun (WGS) entry which is preliminary data.</text>
</comment>
<dbReference type="InterPro" id="IPR001406">
    <property type="entry name" value="PsdUridine_synth_TruA"/>
</dbReference>
<feature type="region of interest" description="Disordered" evidence="8">
    <location>
        <begin position="476"/>
        <end position="515"/>
    </location>
</feature>
<feature type="non-terminal residue" evidence="10">
    <location>
        <position position="1"/>
    </location>
</feature>
<comment type="similarity">
    <text evidence="1">Belongs to the tRNA pseudouridine synthase TruA family.</text>
</comment>
<feature type="region of interest" description="Disordered" evidence="8">
    <location>
        <begin position="553"/>
        <end position="578"/>
    </location>
</feature>
<dbReference type="InterPro" id="IPR020095">
    <property type="entry name" value="PsdUridine_synth_TruA_C"/>
</dbReference>
<evidence type="ECO:0000259" key="9">
    <source>
        <dbReference type="Pfam" id="PF01416"/>
    </source>
</evidence>
<feature type="domain" description="Pseudouridine synthase I TruA alpha/beta" evidence="9">
    <location>
        <begin position="164"/>
        <end position="266"/>
    </location>
</feature>
<feature type="compositionally biased region" description="Polar residues" evidence="8">
    <location>
        <begin position="554"/>
        <end position="576"/>
    </location>
</feature>
<evidence type="ECO:0000313" key="11">
    <source>
        <dbReference type="Proteomes" id="UP000308365"/>
    </source>
</evidence>
<dbReference type="GO" id="GO:0031119">
    <property type="term" value="P:tRNA pseudouridine synthesis"/>
    <property type="evidence" value="ECO:0007669"/>
    <property type="project" value="TreeGrafter"/>
</dbReference>
<protein>
    <recommendedName>
        <fullName evidence="5">tRNA pseudouridine synthase-like 1</fullName>
    </recommendedName>
    <alternativeName>
        <fullName evidence="7">tRNA pseudouridylate synthase-like 1</fullName>
    </alternativeName>
    <alternativeName>
        <fullName evidence="6">tRNA-uridine isomerase-like 1</fullName>
    </alternativeName>
</protein>
<dbReference type="Pfam" id="PF01416">
    <property type="entry name" value="PseudoU_synth_1"/>
    <property type="match status" value="2"/>
</dbReference>